<comment type="subcellular location">
    <subcellularLocation>
        <location evidence="3">Cytoplasm</location>
    </subcellularLocation>
    <subcellularLocation>
        <location evidence="2">Nucleus</location>
    </subcellularLocation>
</comment>
<evidence type="ECO:0000256" key="7">
    <source>
        <dbReference type="ARBA" id="ARBA00022490"/>
    </source>
</evidence>
<keyword evidence="9" id="KW-0539">Nucleus</keyword>
<evidence type="ECO:0000313" key="13">
    <source>
        <dbReference type="Proteomes" id="UP000499080"/>
    </source>
</evidence>
<protein>
    <recommendedName>
        <fullName evidence="5">Probable RNA polymerase II nuclear localization protein SLC7A6OS</fullName>
    </recommendedName>
</protein>
<dbReference type="PANTHER" id="PTHR31196:SF2">
    <property type="entry name" value="RNA POLYMERASE II NUCLEAR LOCALIZATION PROTEIN SLC7A6OS-RELATED"/>
    <property type="match status" value="1"/>
</dbReference>
<sequence length="200" mass="22940">MSVVLRLKRKACNEPVEGLVVALKRSKFDETSNANEVFFKFAATLKSEVEEAESTITCNDQPLVREKSGDYVYDVYIANGQIDDSFVENPISVRPCTMTEDDIYSGDSDNDGECYEDEDDSNDENNWRNEYPEDESSDSESDRGSDDYESEEYDPYCQPSIRNLRIDDEFEGDFYHESDDEDDGNYDKSKILMELNDSSD</sequence>
<evidence type="ECO:0000259" key="11">
    <source>
        <dbReference type="Pfam" id="PF08574"/>
    </source>
</evidence>
<dbReference type="PANTHER" id="PTHR31196">
    <property type="entry name" value="RNA POLYMERASE II NUCLEAR LOCALIZATION PROTEIN SLC7A6OS-RELATED"/>
    <property type="match status" value="1"/>
</dbReference>
<evidence type="ECO:0000256" key="9">
    <source>
        <dbReference type="ARBA" id="ARBA00023242"/>
    </source>
</evidence>
<evidence type="ECO:0000256" key="5">
    <source>
        <dbReference type="ARBA" id="ARBA00017036"/>
    </source>
</evidence>
<keyword evidence="13" id="KW-1185">Reference proteome</keyword>
<dbReference type="GO" id="GO:0015031">
    <property type="term" value="P:protein transport"/>
    <property type="evidence" value="ECO:0007669"/>
    <property type="project" value="UniProtKB-KW"/>
</dbReference>
<name>A0A4Y2NFG9_ARAVE</name>
<evidence type="ECO:0000256" key="1">
    <source>
        <dbReference type="ARBA" id="ARBA00003202"/>
    </source>
</evidence>
<organism evidence="12 13">
    <name type="scientific">Araneus ventricosus</name>
    <name type="common">Orbweaver spider</name>
    <name type="synonym">Epeira ventricosa</name>
    <dbReference type="NCBI Taxonomy" id="182803"/>
    <lineage>
        <taxon>Eukaryota</taxon>
        <taxon>Metazoa</taxon>
        <taxon>Ecdysozoa</taxon>
        <taxon>Arthropoda</taxon>
        <taxon>Chelicerata</taxon>
        <taxon>Arachnida</taxon>
        <taxon>Araneae</taxon>
        <taxon>Araneomorphae</taxon>
        <taxon>Entelegynae</taxon>
        <taxon>Araneoidea</taxon>
        <taxon>Araneidae</taxon>
        <taxon>Araneus</taxon>
    </lineage>
</organism>
<accession>A0A4Y2NFG9</accession>
<feature type="region of interest" description="Disordered" evidence="10">
    <location>
        <begin position="98"/>
        <end position="188"/>
    </location>
</feature>
<dbReference type="InterPro" id="IPR040218">
    <property type="entry name" value="SLC7A6OS"/>
</dbReference>
<feature type="compositionally biased region" description="Acidic residues" evidence="10">
    <location>
        <begin position="99"/>
        <end position="123"/>
    </location>
</feature>
<keyword evidence="6" id="KW-0813">Transport</keyword>
<comment type="caution">
    <text evidence="12">The sequence shown here is derived from an EMBL/GenBank/DDBJ whole genome shotgun (WGS) entry which is preliminary data.</text>
</comment>
<keyword evidence="8" id="KW-0653">Protein transport</keyword>
<evidence type="ECO:0000256" key="10">
    <source>
        <dbReference type="SAM" id="MobiDB-lite"/>
    </source>
</evidence>
<evidence type="ECO:0000256" key="2">
    <source>
        <dbReference type="ARBA" id="ARBA00004123"/>
    </source>
</evidence>
<proteinExistence type="inferred from homology"/>
<dbReference type="Pfam" id="PF08574">
    <property type="entry name" value="Iwr1"/>
    <property type="match status" value="1"/>
</dbReference>
<evidence type="ECO:0000256" key="6">
    <source>
        <dbReference type="ARBA" id="ARBA00022448"/>
    </source>
</evidence>
<gene>
    <name evidence="12" type="ORF">AVEN_194181_1</name>
</gene>
<evidence type="ECO:0000256" key="3">
    <source>
        <dbReference type="ARBA" id="ARBA00004496"/>
    </source>
</evidence>
<evidence type="ECO:0000256" key="8">
    <source>
        <dbReference type="ARBA" id="ARBA00022927"/>
    </source>
</evidence>
<dbReference type="InterPro" id="IPR013883">
    <property type="entry name" value="TF_Iwr1_dom"/>
</dbReference>
<comment type="function">
    <text evidence="1">Directs RNA polymerase II nuclear import.</text>
</comment>
<dbReference type="GO" id="GO:0005634">
    <property type="term" value="C:nucleus"/>
    <property type="evidence" value="ECO:0007669"/>
    <property type="project" value="UniProtKB-SubCell"/>
</dbReference>
<comment type="similarity">
    <text evidence="4">Belongs to the IWR1/SLC7A6OS family.</text>
</comment>
<dbReference type="OrthoDB" id="6255506at2759"/>
<feature type="domain" description="Transcription factor Iwr1" evidence="11">
    <location>
        <begin position="69"/>
        <end position="135"/>
    </location>
</feature>
<dbReference type="GO" id="GO:0005737">
    <property type="term" value="C:cytoplasm"/>
    <property type="evidence" value="ECO:0007669"/>
    <property type="project" value="UniProtKB-SubCell"/>
</dbReference>
<evidence type="ECO:0000313" key="12">
    <source>
        <dbReference type="EMBL" id="GBN38188.1"/>
    </source>
</evidence>
<dbReference type="GO" id="GO:0032502">
    <property type="term" value="P:developmental process"/>
    <property type="evidence" value="ECO:0007669"/>
    <property type="project" value="TreeGrafter"/>
</dbReference>
<dbReference type="AlphaFoldDB" id="A0A4Y2NFG9"/>
<dbReference type="Proteomes" id="UP000499080">
    <property type="component" value="Unassembled WGS sequence"/>
</dbReference>
<keyword evidence="7" id="KW-0963">Cytoplasm</keyword>
<evidence type="ECO:0000256" key="4">
    <source>
        <dbReference type="ARBA" id="ARBA00010218"/>
    </source>
</evidence>
<feature type="compositionally biased region" description="Acidic residues" evidence="10">
    <location>
        <begin position="168"/>
        <end position="184"/>
    </location>
</feature>
<reference evidence="12 13" key="1">
    <citation type="journal article" date="2019" name="Sci. Rep.">
        <title>Orb-weaving spider Araneus ventricosus genome elucidates the spidroin gene catalogue.</title>
        <authorList>
            <person name="Kono N."/>
            <person name="Nakamura H."/>
            <person name="Ohtoshi R."/>
            <person name="Moran D.A.P."/>
            <person name="Shinohara A."/>
            <person name="Yoshida Y."/>
            <person name="Fujiwara M."/>
            <person name="Mori M."/>
            <person name="Tomita M."/>
            <person name="Arakawa K."/>
        </authorList>
    </citation>
    <scope>NUCLEOTIDE SEQUENCE [LARGE SCALE GENOMIC DNA]</scope>
</reference>
<dbReference type="EMBL" id="BGPR01009134">
    <property type="protein sequence ID" value="GBN38188.1"/>
    <property type="molecule type" value="Genomic_DNA"/>
</dbReference>